<feature type="region of interest" description="Disordered" evidence="2">
    <location>
        <begin position="1"/>
        <end position="21"/>
    </location>
</feature>
<dbReference type="Proteomes" id="UP000053144">
    <property type="component" value="Chromosome 6"/>
</dbReference>
<dbReference type="Pfam" id="PF03107">
    <property type="entry name" value="C1_2"/>
    <property type="match status" value="1"/>
</dbReference>
<dbReference type="PANTHER" id="PTHR46477">
    <property type="entry name" value="CYSTEINE/HISTIDINE-RICH C1 DOMAIN FAMILY PROTEIN"/>
    <property type="match status" value="1"/>
</dbReference>
<dbReference type="AlphaFoldDB" id="A0A0L9UU53"/>
<proteinExistence type="predicted"/>
<evidence type="ECO:0000313" key="5">
    <source>
        <dbReference type="EMBL" id="KAG2377158.1"/>
    </source>
</evidence>
<dbReference type="InterPro" id="IPR004146">
    <property type="entry name" value="DC1"/>
</dbReference>
<evidence type="ECO:0000259" key="4">
    <source>
        <dbReference type="Pfam" id="PF03107"/>
    </source>
</evidence>
<reference evidence="7" key="1">
    <citation type="journal article" date="2015" name="Proc. Natl. Acad. Sci. U.S.A.">
        <title>Genome sequencing of adzuki bean (Vigna angularis) provides insight into high starch and low fat accumulation and domestication.</title>
        <authorList>
            <person name="Yang K."/>
            <person name="Tian Z."/>
            <person name="Chen C."/>
            <person name="Luo L."/>
            <person name="Zhao B."/>
            <person name="Wang Z."/>
            <person name="Yu L."/>
            <person name="Li Y."/>
            <person name="Sun Y."/>
            <person name="Li W."/>
            <person name="Chen Y."/>
            <person name="Li Y."/>
            <person name="Zhang Y."/>
            <person name="Ai D."/>
            <person name="Zhao J."/>
            <person name="Shang C."/>
            <person name="Ma Y."/>
            <person name="Wu B."/>
            <person name="Wang M."/>
            <person name="Gao L."/>
            <person name="Sun D."/>
            <person name="Zhang P."/>
            <person name="Guo F."/>
            <person name="Wang W."/>
            <person name="Li Y."/>
            <person name="Wang J."/>
            <person name="Varshney R.K."/>
            <person name="Wang J."/>
            <person name="Ling H.Q."/>
            <person name="Wan P."/>
        </authorList>
    </citation>
    <scope>NUCLEOTIDE SEQUENCE</scope>
    <source>
        <strain evidence="7">cv. Jingnong 6</strain>
    </source>
</reference>
<dbReference type="EMBL" id="JABFOF010000010">
    <property type="protein sequence ID" value="KAG2377158.1"/>
    <property type="molecule type" value="Genomic_DNA"/>
</dbReference>
<dbReference type="Proteomes" id="UP000743370">
    <property type="component" value="Unassembled WGS sequence"/>
</dbReference>
<evidence type="ECO:0000313" key="8">
    <source>
        <dbReference type="Proteomes" id="UP000743370"/>
    </source>
</evidence>
<evidence type="ECO:0000256" key="1">
    <source>
        <dbReference type="ARBA" id="ARBA00022737"/>
    </source>
</evidence>
<keyword evidence="3" id="KW-0812">Transmembrane</keyword>
<evidence type="ECO:0000313" key="6">
    <source>
        <dbReference type="EMBL" id="KOM46261.1"/>
    </source>
</evidence>
<dbReference type="OMA" id="LHENCAN"/>
<organism evidence="6 7">
    <name type="scientific">Phaseolus angularis</name>
    <name type="common">Azuki bean</name>
    <name type="synonym">Vigna angularis</name>
    <dbReference type="NCBI Taxonomy" id="3914"/>
    <lineage>
        <taxon>Eukaryota</taxon>
        <taxon>Viridiplantae</taxon>
        <taxon>Streptophyta</taxon>
        <taxon>Embryophyta</taxon>
        <taxon>Tracheophyta</taxon>
        <taxon>Spermatophyta</taxon>
        <taxon>Magnoliopsida</taxon>
        <taxon>eudicotyledons</taxon>
        <taxon>Gunneridae</taxon>
        <taxon>Pentapetalae</taxon>
        <taxon>rosids</taxon>
        <taxon>fabids</taxon>
        <taxon>Fabales</taxon>
        <taxon>Fabaceae</taxon>
        <taxon>Papilionoideae</taxon>
        <taxon>50 kb inversion clade</taxon>
        <taxon>NPAAA clade</taxon>
        <taxon>indigoferoid/millettioid clade</taxon>
        <taxon>Phaseoleae</taxon>
        <taxon>Vigna</taxon>
    </lineage>
</organism>
<dbReference type="OrthoDB" id="1480693at2759"/>
<feature type="domain" description="DC1" evidence="4">
    <location>
        <begin position="18"/>
        <end position="54"/>
    </location>
</feature>
<reference evidence="6" key="2">
    <citation type="submission" date="2015-02" db="EMBL/GenBank/DDBJ databases">
        <authorList>
            <person name="Chooi Y.-H."/>
        </authorList>
    </citation>
    <scope>NUCLEOTIDE SEQUENCE</scope>
    <source>
        <tissue evidence="6">Seedling</tissue>
    </source>
</reference>
<keyword evidence="3" id="KW-1133">Transmembrane helix</keyword>
<evidence type="ECO:0000313" key="7">
    <source>
        <dbReference type="Proteomes" id="UP000053144"/>
    </source>
</evidence>
<keyword evidence="3" id="KW-0472">Membrane</keyword>
<protein>
    <recommendedName>
        <fullName evidence="4">DC1 domain-containing protein</fullName>
    </recommendedName>
</protein>
<evidence type="ECO:0000256" key="2">
    <source>
        <dbReference type="SAM" id="MobiDB-lite"/>
    </source>
</evidence>
<evidence type="ECO:0000256" key="3">
    <source>
        <dbReference type="SAM" id="Phobius"/>
    </source>
</evidence>
<sequence length="250" mass="27679">METTKRGCPSHAEGMQRKPAGAPYKCSGCQEMGFGSSYQCGNMDCNYILHENCANGVSHAVHKFLPDSKLEFYEKPAGHPRYCDGCGKDVVGFVYHCIRTSHDLHPCCLNLNERISDEEGGVTLELCEKVPSKCVKCKRISVEKGIQGWSYVSSEGKYCYHVSCVKKLILEKWEKGYFSQQTNPAMAESSRVAERTNGLEIVQSGTVSRRSRKMKKFTKIAVLVFKLIVSAIFGNPIIAIAGLVEALFSG</sequence>
<name>A0A0L9UU53_PHAAN</name>
<dbReference type="EMBL" id="CM003376">
    <property type="protein sequence ID" value="KOM46261.1"/>
    <property type="molecule type" value="Genomic_DNA"/>
</dbReference>
<accession>A0A0L9UU53</accession>
<dbReference type="Gramene" id="KOM46261">
    <property type="protein sequence ID" value="KOM46261"/>
    <property type="gene ID" value="LR48_Vigan06g156700"/>
</dbReference>
<dbReference type="InterPro" id="IPR046349">
    <property type="entry name" value="C1-like_sf"/>
</dbReference>
<keyword evidence="1" id="KW-0677">Repeat</keyword>
<dbReference type="SUPFAM" id="SSF57889">
    <property type="entry name" value="Cysteine-rich domain"/>
    <property type="match status" value="1"/>
</dbReference>
<dbReference type="KEGG" id="var:108335013"/>
<reference evidence="5 8" key="3">
    <citation type="submission" date="2020-05" db="EMBL/GenBank/DDBJ databases">
        <title>Vigna angularis (adzuki bean) Var. LongXiaoDou No. 4 denovo assembly.</title>
        <authorList>
            <person name="Xiang H."/>
        </authorList>
    </citation>
    <scope>NUCLEOTIDE SEQUENCE [LARGE SCALE GENOMIC DNA]</scope>
    <source>
        <tissue evidence="5">Leaf</tissue>
    </source>
</reference>
<gene>
    <name evidence="5" type="ORF">HKW66_Vig0251420</name>
    <name evidence="6" type="ORF">LR48_Vigan06g156700</name>
</gene>
<feature type="transmembrane region" description="Helical" evidence="3">
    <location>
        <begin position="220"/>
        <end position="244"/>
    </location>
</feature>
<dbReference type="PANTHER" id="PTHR46477:SF15">
    <property type="entry name" value="CYSTEINE_HISTIDINE-RICH C1 DOMAIN PROTEIN"/>
    <property type="match status" value="1"/>
</dbReference>
<dbReference type="STRING" id="3914.A0A0L9UU53"/>